<dbReference type="EMBL" id="ML992501">
    <property type="protein sequence ID" value="KAF2228100.1"/>
    <property type="molecule type" value="Genomic_DNA"/>
</dbReference>
<name>A0A6A6GRH1_9PEZI</name>
<sequence>MSVTSEAHELLELLREQKLDKWGWVIYRTSYSDQQVWSDFRTFLLERMKQAVGKLGDPVISETVDLTFFDDDAAKFDNASREDLRRHFKQWRSAACLREQPRAELYQGIVETPRYEFFFQVDGEVLEQFKREGPSINPLDTKAHVKLIQAAWQPRGDEEEPEERMYDEIGGIREHDVGWMKSAIGCISYSFYIYMSGMPDIWTFVYQRPPTVFRY</sequence>
<organism evidence="1 2">
    <name type="scientific">Elsinoe ampelina</name>
    <dbReference type="NCBI Taxonomy" id="302913"/>
    <lineage>
        <taxon>Eukaryota</taxon>
        <taxon>Fungi</taxon>
        <taxon>Dikarya</taxon>
        <taxon>Ascomycota</taxon>
        <taxon>Pezizomycotina</taxon>
        <taxon>Dothideomycetes</taxon>
        <taxon>Dothideomycetidae</taxon>
        <taxon>Myriangiales</taxon>
        <taxon>Elsinoaceae</taxon>
        <taxon>Elsinoe</taxon>
    </lineage>
</organism>
<reference evidence="2" key="1">
    <citation type="journal article" date="2020" name="Stud. Mycol.">
        <title>101 Dothideomycetes genomes: A test case for predicting lifestyles and emergence of pathogens.</title>
        <authorList>
            <person name="Haridas S."/>
            <person name="Albert R."/>
            <person name="Binder M."/>
            <person name="Bloem J."/>
            <person name="LaButti K."/>
            <person name="Salamov A."/>
            <person name="Andreopoulos B."/>
            <person name="Baker S."/>
            <person name="Barry K."/>
            <person name="Bills G."/>
            <person name="Bluhm B."/>
            <person name="Cannon C."/>
            <person name="Castanera R."/>
            <person name="Culley D."/>
            <person name="Daum C."/>
            <person name="Ezra D."/>
            <person name="Gonzalez J."/>
            <person name="Henrissat B."/>
            <person name="Kuo A."/>
            <person name="Liang C."/>
            <person name="Lipzen A."/>
            <person name="Lutzoni F."/>
            <person name="Magnuson J."/>
            <person name="Mondo S."/>
            <person name="Nolan M."/>
            <person name="Ohm R."/>
            <person name="Pangilinan J."/>
            <person name="Park H.-J."/>
            <person name="Ramirez L."/>
            <person name="Alfaro M."/>
            <person name="Sun H."/>
            <person name="Tritt A."/>
            <person name="Yoshinaga Y."/>
            <person name="Zwiers L.-H."/>
            <person name="Turgeon B."/>
            <person name="Goodwin S."/>
            <person name="Spatafora J."/>
            <person name="Crous P."/>
            <person name="Grigoriev I."/>
        </authorList>
    </citation>
    <scope>NUCLEOTIDE SEQUENCE [LARGE SCALE GENOMIC DNA]</scope>
    <source>
        <strain evidence="2">CECT 20119</strain>
    </source>
</reference>
<evidence type="ECO:0000313" key="1">
    <source>
        <dbReference type="EMBL" id="KAF2228100.1"/>
    </source>
</evidence>
<keyword evidence="2" id="KW-1185">Reference proteome</keyword>
<gene>
    <name evidence="1" type="ORF">BDZ85DRAFT_277963</name>
</gene>
<dbReference type="AlphaFoldDB" id="A0A6A6GRH1"/>
<dbReference type="Proteomes" id="UP000799538">
    <property type="component" value="Unassembled WGS sequence"/>
</dbReference>
<evidence type="ECO:0000313" key="2">
    <source>
        <dbReference type="Proteomes" id="UP000799538"/>
    </source>
</evidence>
<protein>
    <submittedName>
        <fullName evidence="1">Uncharacterized protein</fullName>
    </submittedName>
</protein>
<dbReference type="OrthoDB" id="4424523at2759"/>
<accession>A0A6A6GRH1</accession>
<proteinExistence type="predicted"/>